<feature type="chain" id="PRO_5044831351" description="LysM domain-containing protein" evidence="1">
    <location>
        <begin position="31"/>
        <end position="104"/>
    </location>
</feature>
<accession>A0ABC9GKA3</accession>
<sequence>MAPTRADRRVAVAAALLVLVAVATVHGAGANDDDDYVGREPPLGISVHCKEARAAQAGDTCDSVARAAGFASAADIMFLNPNVTCGCGALFPGQWVCVRGEAVG</sequence>
<dbReference type="EMBL" id="OZ075119">
    <property type="protein sequence ID" value="CAL5095674.1"/>
    <property type="molecule type" value="Genomic_DNA"/>
</dbReference>
<dbReference type="InterPro" id="IPR018392">
    <property type="entry name" value="LysM"/>
</dbReference>
<name>A0ABC9GKA3_9POAL</name>
<gene>
    <name evidence="3" type="ORF">URODEC1_LOCUS116570</name>
</gene>
<dbReference type="AlphaFoldDB" id="A0ABC9GKA3"/>
<dbReference type="SUPFAM" id="SSF54106">
    <property type="entry name" value="LysM domain"/>
    <property type="match status" value="1"/>
</dbReference>
<dbReference type="InterPro" id="IPR036779">
    <property type="entry name" value="LysM_dom_sf"/>
</dbReference>
<keyword evidence="4" id="KW-1185">Reference proteome</keyword>
<evidence type="ECO:0000313" key="4">
    <source>
        <dbReference type="Proteomes" id="UP001497457"/>
    </source>
</evidence>
<feature type="domain" description="LysM" evidence="2">
    <location>
        <begin position="51"/>
        <end position="98"/>
    </location>
</feature>
<dbReference type="PROSITE" id="PS51782">
    <property type="entry name" value="LYSM"/>
    <property type="match status" value="1"/>
</dbReference>
<organism evidence="3 4">
    <name type="scientific">Urochloa decumbens</name>
    <dbReference type="NCBI Taxonomy" id="240449"/>
    <lineage>
        <taxon>Eukaryota</taxon>
        <taxon>Viridiplantae</taxon>
        <taxon>Streptophyta</taxon>
        <taxon>Embryophyta</taxon>
        <taxon>Tracheophyta</taxon>
        <taxon>Spermatophyta</taxon>
        <taxon>Magnoliopsida</taxon>
        <taxon>Liliopsida</taxon>
        <taxon>Poales</taxon>
        <taxon>Poaceae</taxon>
        <taxon>PACMAD clade</taxon>
        <taxon>Panicoideae</taxon>
        <taxon>Panicodae</taxon>
        <taxon>Paniceae</taxon>
        <taxon>Melinidinae</taxon>
        <taxon>Urochloa</taxon>
    </lineage>
</organism>
<dbReference type="Gene3D" id="3.10.350.10">
    <property type="entry name" value="LysM domain"/>
    <property type="match status" value="1"/>
</dbReference>
<reference evidence="3 4" key="2">
    <citation type="submission" date="2024-10" db="EMBL/GenBank/DDBJ databases">
        <authorList>
            <person name="Ryan C."/>
        </authorList>
    </citation>
    <scope>NUCLEOTIDE SEQUENCE [LARGE SCALE GENOMIC DNA]</scope>
</reference>
<evidence type="ECO:0000313" key="3">
    <source>
        <dbReference type="EMBL" id="CAL5095674.1"/>
    </source>
</evidence>
<evidence type="ECO:0000259" key="2">
    <source>
        <dbReference type="PROSITE" id="PS51782"/>
    </source>
</evidence>
<protein>
    <recommendedName>
        <fullName evidence="2">LysM domain-containing protein</fullName>
    </recommendedName>
</protein>
<feature type="signal peptide" evidence="1">
    <location>
        <begin position="1"/>
        <end position="30"/>
    </location>
</feature>
<dbReference type="Proteomes" id="UP001497457">
    <property type="component" value="Chromosome 9rd"/>
</dbReference>
<keyword evidence="1" id="KW-0732">Signal</keyword>
<reference evidence="4" key="1">
    <citation type="submission" date="2024-06" db="EMBL/GenBank/DDBJ databases">
        <authorList>
            <person name="Ryan C."/>
        </authorList>
    </citation>
    <scope>NUCLEOTIDE SEQUENCE [LARGE SCALE GENOMIC DNA]</scope>
</reference>
<evidence type="ECO:0000256" key="1">
    <source>
        <dbReference type="SAM" id="SignalP"/>
    </source>
</evidence>
<proteinExistence type="predicted"/>